<dbReference type="Pfam" id="PF02883">
    <property type="entry name" value="Alpha_adaptinC2"/>
    <property type="match status" value="1"/>
</dbReference>
<dbReference type="Proteomes" id="UP001642484">
    <property type="component" value="Unassembled WGS sequence"/>
</dbReference>
<evidence type="ECO:0000256" key="3">
    <source>
        <dbReference type="SAM" id="Coils"/>
    </source>
</evidence>
<dbReference type="SUPFAM" id="SSF55711">
    <property type="entry name" value="Subdomain of clathrin and coatomer appendage domain"/>
    <property type="match status" value="1"/>
</dbReference>
<reference evidence="5 6" key="1">
    <citation type="submission" date="2024-02" db="EMBL/GenBank/DDBJ databases">
        <authorList>
            <person name="Chen Y."/>
            <person name="Shah S."/>
            <person name="Dougan E. K."/>
            <person name="Thang M."/>
            <person name="Chan C."/>
        </authorList>
    </citation>
    <scope>NUCLEOTIDE SEQUENCE [LARGE SCALE GENOMIC DNA]</scope>
</reference>
<keyword evidence="1" id="KW-0813">Transport</keyword>
<dbReference type="InterPro" id="IPR012295">
    <property type="entry name" value="TBP_dom_sf"/>
</dbReference>
<organism evidence="5 6">
    <name type="scientific">Durusdinium trenchii</name>
    <dbReference type="NCBI Taxonomy" id="1381693"/>
    <lineage>
        <taxon>Eukaryota</taxon>
        <taxon>Sar</taxon>
        <taxon>Alveolata</taxon>
        <taxon>Dinophyceae</taxon>
        <taxon>Suessiales</taxon>
        <taxon>Symbiodiniaceae</taxon>
        <taxon>Durusdinium</taxon>
    </lineage>
</organism>
<dbReference type="InterPro" id="IPR003164">
    <property type="entry name" value="Clathrin_a-adaptin_app_sub_C"/>
</dbReference>
<evidence type="ECO:0000256" key="2">
    <source>
        <dbReference type="ARBA" id="ARBA00022927"/>
    </source>
</evidence>
<gene>
    <name evidence="5" type="ORF">CCMP2556_LOCUS46267</name>
</gene>
<dbReference type="SUPFAM" id="SSF49348">
    <property type="entry name" value="Clathrin adaptor appendage domain"/>
    <property type="match status" value="1"/>
</dbReference>
<sequence length="599" mass="66027">MSSIVIDFEVLPEEGPSDPTAAQVCEDLKRQLQDRNSDLRRGEFGRFAENASLSVDGNVVARASESPAEVPSAGEVVYPSSGTFEPTFTSQDHQLQPIQGAAPLDPTGWENLSNSELLQSIAQRERQIVRTAIGGLGTDVPPSTRGVAADVDALESRCAHLSQRLEVAEQDLRNEKEAGRANKLRVEQLELKLKDREQLLGHAKEMWMKENVRASKLADTLTAVEDKLADQEKRLADVSARYAEAQQEVRQLQHLLGTGLGPEGGIAFAGDGFDRGARNGHSKVDDSMMVGRHCVQTGFWSAFFLFASAGGDSSMHSPQRTLGATRVPQTENDTNTERFRRLCLMDDAVLYEDELLQIGVKAEYSGLEGQVAVFYGNKGNAALQSFVAQYLVREEHALKVVASPLNQHLEADQQIVQRLQVTMLEPFGEPPWLRLQFLLPDASPRRIQLKFPIILPKFMVGRQLSQQDFFRYWRQQHFVLNEVTCVVHLAERLRGPMVNIARSIAFGGAFRLHHGVDSNADNFVLVSSLADGQIDLQGKDTDALSLMRVEVGSGRFAGKARVVVRSSSHVVAKALCDCLVTQLAEPQAFVPHSCSIPAR</sequence>
<dbReference type="InterPro" id="IPR008152">
    <property type="entry name" value="Clathrin_a/b/g-adaptin_app_Ig"/>
</dbReference>
<dbReference type="Gene3D" id="3.30.310.10">
    <property type="entry name" value="TATA-Binding Protein"/>
    <property type="match status" value="1"/>
</dbReference>
<evidence type="ECO:0000256" key="1">
    <source>
        <dbReference type="ARBA" id="ARBA00022448"/>
    </source>
</evidence>
<feature type="coiled-coil region" evidence="3">
    <location>
        <begin position="151"/>
        <end position="255"/>
    </location>
</feature>
<comment type="caution">
    <text evidence="5">The sequence shown here is derived from an EMBL/GenBank/DDBJ whole genome shotgun (WGS) entry which is preliminary data.</text>
</comment>
<dbReference type="EMBL" id="CAXAMN010025739">
    <property type="protein sequence ID" value="CAK9097479.1"/>
    <property type="molecule type" value="Genomic_DNA"/>
</dbReference>
<dbReference type="Pfam" id="PF02296">
    <property type="entry name" value="Alpha_adaptin_C"/>
    <property type="match status" value="1"/>
</dbReference>
<keyword evidence="6" id="KW-1185">Reference proteome</keyword>
<proteinExistence type="predicted"/>
<evidence type="ECO:0000313" key="5">
    <source>
        <dbReference type="EMBL" id="CAK9097479.1"/>
    </source>
</evidence>
<dbReference type="InterPro" id="IPR009028">
    <property type="entry name" value="Coatomer/calthrin_app_sub_C"/>
</dbReference>
<dbReference type="InterPro" id="IPR013041">
    <property type="entry name" value="Clathrin_app_Ig-like_sf"/>
</dbReference>
<keyword evidence="3" id="KW-0175">Coiled coil</keyword>
<evidence type="ECO:0000259" key="4">
    <source>
        <dbReference type="SMART" id="SM00809"/>
    </source>
</evidence>
<dbReference type="Gene3D" id="2.60.40.1230">
    <property type="match status" value="1"/>
</dbReference>
<protein>
    <recommendedName>
        <fullName evidence="4">Clathrin adaptor alpha/beta/gamma-adaptin appendage Ig-like subdomain domain-containing protein</fullName>
    </recommendedName>
</protein>
<accession>A0ABP0RB63</accession>
<dbReference type="SMART" id="SM00809">
    <property type="entry name" value="Alpha_adaptinC2"/>
    <property type="match status" value="1"/>
</dbReference>
<evidence type="ECO:0000313" key="6">
    <source>
        <dbReference type="Proteomes" id="UP001642484"/>
    </source>
</evidence>
<name>A0ABP0RB63_9DINO</name>
<keyword evidence="2" id="KW-0653">Protein transport</keyword>
<feature type="domain" description="Clathrin adaptor alpha/beta/gamma-adaptin appendage Ig-like subdomain" evidence="4">
    <location>
        <begin position="340"/>
        <end position="452"/>
    </location>
</feature>